<evidence type="ECO:0000313" key="3">
    <source>
        <dbReference type="Proteomes" id="UP000254737"/>
    </source>
</evidence>
<keyword evidence="1" id="KW-1133">Transmembrane helix</keyword>
<proteinExistence type="predicted"/>
<reference evidence="2 3" key="1">
    <citation type="submission" date="2018-06" db="EMBL/GenBank/DDBJ databases">
        <authorList>
            <consortium name="Pathogen Informatics"/>
            <person name="Doyle S."/>
        </authorList>
    </citation>
    <scope>NUCLEOTIDE SEQUENCE [LARGE SCALE GENOMIC DNA]</scope>
    <source>
        <strain evidence="2 3">NCTC13456</strain>
    </source>
</reference>
<organism evidence="2 3">
    <name type="scientific">Empedobacter falsenii</name>
    <dbReference type="NCBI Taxonomy" id="343874"/>
    <lineage>
        <taxon>Bacteria</taxon>
        <taxon>Pseudomonadati</taxon>
        <taxon>Bacteroidota</taxon>
        <taxon>Flavobacteriia</taxon>
        <taxon>Flavobacteriales</taxon>
        <taxon>Weeksellaceae</taxon>
        <taxon>Empedobacter</taxon>
    </lineage>
</organism>
<dbReference type="Proteomes" id="UP000254737">
    <property type="component" value="Unassembled WGS sequence"/>
</dbReference>
<keyword evidence="1" id="KW-0812">Transmembrane</keyword>
<gene>
    <name evidence="2" type="ORF">NCTC13456_01009</name>
</gene>
<dbReference type="InterPro" id="IPR022134">
    <property type="entry name" value="DUF3667"/>
</dbReference>
<dbReference type="EMBL" id="UFXS01000001">
    <property type="protein sequence ID" value="STD54426.1"/>
    <property type="molecule type" value="Genomic_DNA"/>
</dbReference>
<dbReference type="STRING" id="343874.GCA_000805695_02257"/>
<evidence type="ECO:0000313" key="2">
    <source>
        <dbReference type="EMBL" id="STD54426.1"/>
    </source>
</evidence>
<accession>A0A376G743</accession>
<sequence>MSHGKLREDHNCQNCGHYVEEHYCTHCGQENVETRQPFHFLFTHFIEDFVHYDGSFWQTIKKLFLKPGVLTKEYLSGKRNSSVNPVKMYIFVSFVTFFLISIFPSHKTEYNDSSNEPISIENTEKIQKALNATIDTLQNKGLTTVEQSAKIKSEVEKNKNANSLEDLNEESIENLQSKVKNNVPILSPFIEKYQELRKRKVSDEQLGEAIVEKSLHVIPKVLFVYMPLFAFFLWIFYNKKKWWYFDHGIFTLHYFTVILLSILVIFLLNKLSNYIDSNAVSAIIALINTLIVLYIIVYFFLALKKLYNQGFIITTIKGAILLGINTFIFSIIVIGIIMYSFLHV</sequence>
<evidence type="ECO:0000256" key="1">
    <source>
        <dbReference type="SAM" id="Phobius"/>
    </source>
</evidence>
<dbReference type="Pfam" id="PF12412">
    <property type="entry name" value="DUF3667"/>
    <property type="match status" value="1"/>
</dbReference>
<dbReference type="RefSeq" id="WP_114999104.1">
    <property type="nucleotide sequence ID" value="NZ_UFXS01000001.1"/>
</dbReference>
<dbReference type="AlphaFoldDB" id="A0A376G743"/>
<name>A0A376G743_9FLAO</name>
<feature type="transmembrane region" description="Helical" evidence="1">
    <location>
        <begin position="249"/>
        <end position="268"/>
    </location>
</feature>
<protein>
    <submittedName>
        <fullName evidence="2">Protein of uncharacterized function (DUF3667)</fullName>
    </submittedName>
</protein>
<feature type="transmembrane region" description="Helical" evidence="1">
    <location>
        <begin position="322"/>
        <end position="342"/>
    </location>
</feature>
<feature type="transmembrane region" description="Helical" evidence="1">
    <location>
        <begin position="280"/>
        <end position="301"/>
    </location>
</feature>
<feature type="transmembrane region" description="Helical" evidence="1">
    <location>
        <begin position="88"/>
        <end position="106"/>
    </location>
</feature>
<feature type="transmembrane region" description="Helical" evidence="1">
    <location>
        <begin position="217"/>
        <end position="237"/>
    </location>
</feature>
<keyword evidence="1" id="KW-0472">Membrane</keyword>